<keyword evidence="2 5" id="KW-0812">Transmembrane</keyword>
<reference evidence="9 10" key="1">
    <citation type="submission" date="2018-07" db="EMBL/GenBank/DDBJ databases">
        <title>Genomic Encyclopedia of Type Strains, Phase IV (KMG-IV): sequencing the most valuable type-strain genomes for metagenomic binning, comparative biology and taxonomic classification.</title>
        <authorList>
            <person name="Goeker M."/>
        </authorList>
    </citation>
    <scope>NUCLEOTIDE SEQUENCE [LARGE SCALE GENOMIC DNA]</scope>
    <source>
        <strain evidence="9 10">DSM 21634</strain>
    </source>
</reference>
<proteinExistence type="predicted"/>
<dbReference type="Proteomes" id="UP000252884">
    <property type="component" value="Unassembled WGS sequence"/>
</dbReference>
<dbReference type="Pfam" id="PF15864">
    <property type="entry name" value="PglL_A"/>
    <property type="match status" value="1"/>
</dbReference>
<evidence type="ECO:0000259" key="8">
    <source>
        <dbReference type="Pfam" id="PF15864"/>
    </source>
</evidence>
<protein>
    <submittedName>
        <fullName evidence="9">Pilin glycosylation ligase PglL</fullName>
    </submittedName>
</protein>
<dbReference type="AlphaFoldDB" id="A0A368XCS0"/>
<evidence type="ECO:0000259" key="6">
    <source>
        <dbReference type="Pfam" id="PF04932"/>
    </source>
</evidence>
<name>A0A368XCS0_9BURK</name>
<dbReference type="Pfam" id="PF11846">
    <property type="entry name" value="Wzy_C_2"/>
    <property type="match status" value="1"/>
</dbReference>
<keyword evidence="3 5" id="KW-1133">Transmembrane helix</keyword>
<keyword evidence="4 5" id="KW-0472">Membrane</keyword>
<feature type="domain" description="O-antigen ligase-related" evidence="6">
    <location>
        <begin position="67"/>
        <end position="213"/>
    </location>
</feature>
<dbReference type="InterPro" id="IPR021797">
    <property type="entry name" value="Wzy_C_2"/>
</dbReference>
<keyword evidence="9" id="KW-0436">Ligase</keyword>
<dbReference type="GO" id="GO:0016020">
    <property type="term" value="C:membrane"/>
    <property type="evidence" value="ECO:0007669"/>
    <property type="project" value="UniProtKB-SubCell"/>
</dbReference>
<dbReference type="PANTHER" id="PTHR37422">
    <property type="entry name" value="TEICHURONIC ACID BIOSYNTHESIS PROTEIN TUAE"/>
    <property type="match status" value="1"/>
</dbReference>
<dbReference type="InterPro" id="IPR007016">
    <property type="entry name" value="O-antigen_ligase-rel_domated"/>
</dbReference>
<evidence type="ECO:0000256" key="1">
    <source>
        <dbReference type="ARBA" id="ARBA00004141"/>
    </source>
</evidence>
<feature type="domain" description="Virulence factor membrane-bound polymerase C-terminal" evidence="7">
    <location>
        <begin position="236"/>
        <end position="414"/>
    </location>
</feature>
<comment type="subcellular location">
    <subcellularLocation>
        <location evidence="1">Membrane</location>
        <topology evidence="1">Multi-pass membrane protein</topology>
    </subcellularLocation>
</comment>
<evidence type="ECO:0000256" key="3">
    <source>
        <dbReference type="ARBA" id="ARBA00022989"/>
    </source>
</evidence>
<dbReference type="Pfam" id="PF04932">
    <property type="entry name" value="Wzy_C"/>
    <property type="match status" value="1"/>
</dbReference>
<dbReference type="EMBL" id="QPJK01000012">
    <property type="protein sequence ID" value="RCW65635.1"/>
    <property type="molecule type" value="Genomic_DNA"/>
</dbReference>
<feature type="transmembrane region" description="Helical" evidence="5">
    <location>
        <begin position="287"/>
        <end position="304"/>
    </location>
</feature>
<feature type="transmembrane region" description="Helical" evidence="5">
    <location>
        <begin position="108"/>
        <end position="126"/>
    </location>
</feature>
<evidence type="ECO:0000256" key="4">
    <source>
        <dbReference type="ARBA" id="ARBA00023136"/>
    </source>
</evidence>
<evidence type="ECO:0000313" key="10">
    <source>
        <dbReference type="Proteomes" id="UP000252884"/>
    </source>
</evidence>
<keyword evidence="10" id="KW-1185">Reference proteome</keyword>
<evidence type="ECO:0000259" key="7">
    <source>
        <dbReference type="Pfam" id="PF11846"/>
    </source>
</evidence>
<dbReference type="GO" id="GO:0016874">
    <property type="term" value="F:ligase activity"/>
    <property type="evidence" value="ECO:0007669"/>
    <property type="project" value="UniProtKB-KW"/>
</dbReference>
<dbReference type="RefSeq" id="WP_245965966.1">
    <property type="nucleotide sequence ID" value="NZ_QPJK01000012.1"/>
</dbReference>
<feature type="transmembrane region" description="Helical" evidence="5">
    <location>
        <begin position="236"/>
        <end position="255"/>
    </location>
</feature>
<evidence type="ECO:0000313" key="9">
    <source>
        <dbReference type="EMBL" id="RCW65635.1"/>
    </source>
</evidence>
<sequence length="421" mass="46373">MALLQYFGYAALLAPWVNSAPAGEAFANLRQRNQFASLTNIALATVLATCVISPRHCEWGRRTSVVAAVALLVVANAATASRTGLLQLGMLAVAALFWRRDARTATRLGSMLACYAIATLALPWLANLDPATHGMLSRLREGDALCSSRITLWRNVLHLIAAKPWLGWGWGELDYAHYITLYDGPRFCDILDNAHNLPLHLAVELGIPAALLVCGGVVVWVLRAKPWRETDPVRRAAWMVLAVIGVHSLLEYPLWYGPFQLALGLCLGLLWRDDPAARPAPAAMRHAPTLLAVLALALVAYAAWDYRRISQIYLQPAQRAPAYRDDTLAKVQQSWLYQRQVRFAVLGVSEVTPDSAAFVHALATELLHFSPEPRVIEKLLDSAQLLGLQSEVEFHKPRFAAAFPKDYARWLAAQAADPAAR</sequence>
<organism evidence="9 10">
    <name type="scientific">Pseudorhodoferax soli</name>
    <dbReference type="NCBI Taxonomy" id="545864"/>
    <lineage>
        <taxon>Bacteria</taxon>
        <taxon>Pseudomonadati</taxon>
        <taxon>Pseudomonadota</taxon>
        <taxon>Betaproteobacteria</taxon>
        <taxon>Burkholderiales</taxon>
        <taxon>Comamonadaceae</taxon>
    </lineage>
</organism>
<comment type="caution">
    <text evidence="9">The sequence shown here is derived from an EMBL/GenBank/DDBJ whole genome shotgun (WGS) entry which is preliminary data.</text>
</comment>
<feature type="transmembrane region" description="Helical" evidence="5">
    <location>
        <begin position="59"/>
        <end position="78"/>
    </location>
</feature>
<gene>
    <name evidence="9" type="ORF">DES41_11286</name>
</gene>
<dbReference type="PANTHER" id="PTHR37422:SF21">
    <property type="entry name" value="EXOQ-LIKE PROTEIN"/>
    <property type="match status" value="1"/>
</dbReference>
<evidence type="ECO:0000256" key="2">
    <source>
        <dbReference type="ARBA" id="ARBA00022692"/>
    </source>
</evidence>
<feature type="transmembrane region" description="Helical" evidence="5">
    <location>
        <begin position="205"/>
        <end position="224"/>
    </location>
</feature>
<accession>A0A368XCS0</accession>
<dbReference type="InterPro" id="IPR031726">
    <property type="entry name" value="PglL_A"/>
</dbReference>
<dbReference type="InterPro" id="IPR051533">
    <property type="entry name" value="WaaL-like"/>
</dbReference>
<evidence type="ECO:0000256" key="5">
    <source>
        <dbReference type="SAM" id="Phobius"/>
    </source>
</evidence>
<feature type="transmembrane region" description="Helical" evidence="5">
    <location>
        <begin position="35"/>
        <end position="52"/>
    </location>
</feature>
<feature type="domain" description="Protein glycosylation ligase" evidence="8">
    <location>
        <begin position="25"/>
        <end position="44"/>
    </location>
</feature>